<gene>
    <name evidence="1" type="ORF">magneo_133</name>
</gene>
<proteinExistence type="predicted"/>
<sequence length="170" mass="19932">MLALFNSKFSRWSRSIMRDKMFHVLSKINKIKTGMIPIPLPIHKVHSPKNFITNCKYFNEVCDYNDLIKLLVYSVVFQTRIKLVICYRNNNVHSVNNNLVSFDYGIVDNPLFSITGFNNSNTISWWLKCFSRSMSMPGKLTTWPRENKIQGTTIPSMFIKLERDIAKRLF</sequence>
<protein>
    <submittedName>
        <fullName evidence="1">Uncharacterized protein</fullName>
    </submittedName>
</protein>
<reference evidence="1" key="1">
    <citation type="submission" date="2017-09" db="EMBL/GenBank/DDBJ databases">
        <authorList>
            <person name="Campbell M.A."/>
            <person name="Lukasik P."/>
            <person name="Simon C."/>
            <person name="McCutcheon J.P."/>
        </authorList>
    </citation>
    <scope>NUCLEOTIDE SEQUENCE [LARGE SCALE GENOMIC DNA]</scope>
    <source>
        <strain evidence="1">MAGNEO</strain>
    </source>
</reference>
<comment type="caution">
    <text evidence="1">The sequence shown here is derived from an EMBL/GenBank/DDBJ whole genome shotgun (WGS) entry which is preliminary data.</text>
</comment>
<accession>A0ABX4MFP7</accession>
<evidence type="ECO:0000313" key="1">
    <source>
        <dbReference type="EMBL" id="PIM95487.1"/>
    </source>
</evidence>
<dbReference type="Proteomes" id="UP000228684">
    <property type="component" value="Unassembled WGS sequence"/>
</dbReference>
<evidence type="ECO:0000313" key="2">
    <source>
        <dbReference type="Proteomes" id="UP000228684"/>
    </source>
</evidence>
<dbReference type="EMBL" id="NXGM01000025">
    <property type="protein sequence ID" value="PIM95487.1"/>
    <property type="molecule type" value="Genomic_DNA"/>
</dbReference>
<name>A0ABX4MFP7_9HYPH</name>
<organism evidence="1 2">
    <name type="scientific">Candidatus Hodgkinia cicadicola</name>
    <dbReference type="NCBI Taxonomy" id="573658"/>
    <lineage>
        <taxon>Bacteria</taxon>
        <taxon>Pseudomonadati</taxon>
        <taxon>Pseudomonadota</taxon>
        <taxon>Alphaproteobacteria</taxon>
        <taxon>Hyphomicrobiales</taxon>
        <taxon>Candidatus Hodgkinia</taxon>
    </lineage>
</organism>
<keyword evidence="2" id="KW-1185">Reference proteome</keyword>